<dbReference type="EMBL" id="AMZH03003964">
    <property type="protein sequence ID" value="RRT70581.1"/>
    <property type="molecule type" value="Genomic_DNA"/>
</dbReference>
<accession>A0A427A301</accession>
<dbReference type="AlphaFoldDB" id="A0A427A301"/>
<evidence type="ECO:0000313" key="6">
    <source>
        <dbReference type="EMBL" id="RRT70581.1"/>
    </source>
</evidence>
<proteinExistence type="inferred from homology"/>
<dbReference type="EC" id="2.4.1.-" evidence="5"/>
<evidence type="ECO:0000313" key="7">
    <source>
        <dbReference type="Proteomes" id="UP000287651"/>
    </source>
</evidence>
<protein>
    <recommendedName>
        <fullName evidence="5">Glycosyltransferase</fullName>
        <ecNumber evidence="5">2.4.1.-</ecNumber>
    </recommendedName>
</protein>
<dbReference type="PANTHER" id="PTHR11926:SF774">
    <property type="entry name" value="UDP-GLYCOSYLTRANSFERASE 85A1-RELATED"/>
    <property type="match status" value="1"/>
</dbReference>
<name>A0A427A301_ENSVE</name>
<dbReference type="PANTHER" id="PTHR11926">
    <property type="entry name" value="GLUCOSYL/GLUCURONOSYL TRANSFERASES"/>
    <property type="match status" value="1"/>
</dbReference>
<dbReference type="SUPFAM" id="SSF53756">
    <property type="entry name" value="UDP-Glycosyltransferase/glycogen phosphorylase"/>
    <property type="match status" value="1"/>
</dbReference>
<evidence type="ECO:0000256" key="1">
    <source>
        <dbReference type="ARBA" id="ARBA00009995"/>
    </source>
</evidence>
<dbReference type="Pfam" id="PF00201">
    <property type="entry name" value="UDPGT"/>
    <property type="match status" value="1"/>
</dbReference>
<sequence length="514" mass="57400">MAASHRKPPHAVLVPYPLQGHIIPAVHLAIKLASRGFTITFVNTEAVHHQTCCAARRSGSYLGHDIFPAARSSGLDIRYELVSDGLPVVFDRSLNHDRFMFAVLHVLSAHVEELIQKLSLRADPPLTCLIADTFFVWPSTLAKKFAIPYVSFWTEPALIFSLYYHMDLLIRNGHFASHGDRHISIPPLLLFLFPSHDSFMCLVEDNSKDTITYVPGVAAIEPADLMSYLQETDVSTVVHQIIFKAFDEAKAADFVLCNTVQELESDTISALQREKPFYAVGPIFPAGFARSAVATSLWAESDCSQWLDSKPPGSVLYISFGSYAHIGRRDLEEIAHGVLGSTASFIWVLRPDVVSSDEPDPLPEDFAEESHGRGVVVPWCCQVELLKHRSIGGFLTHCGWNSILESIWCGVPLLCFPLLTDQFTNRKLVVNDWRIGLNLGGMNKVNREEVSKRIESLMKGEAGNEARKNIREVRRVLEIAVTPEGSSHKNFDRFIADLMECQNHSEMVAHINML</sequence>
<keyword evidence="2 4" id="KW-0328">Glycosyltransferase</keyword>
<evidence type="ECO:0000256" key="2">
    <source>
        <dbReference type="ARBA" id="ARBA00022676"/>
    </source>
</evidence>
<evidence type="ECO:0000256" key="3">
    <source>
        <dbReference type="ARBA" id="ARBA00022679"/>
    </source>
</evidence>
<organism evidence="6 7">
    <name type="scientific">Ensete ventricosum</name>
    <name type="common">Abyssinian banana</name>
    <name type="synonym">Musa ensete</name>
    <dbReference type="NCBI Taxonomy" id="4639"/>
    <lineage>
        <taxon>Eukaryota</taxon>
        <taxon>Viridiplantae</taxon>
        <taxon>Streptophyta</taxon>
        <taxon>Embryophyta</taxon>
        <taxon>Tracheophyta</taxon>
        <taxon>Spermatophyta</taxon>
        <taxon>Magnoliopsida</taxon>
        <taxon>Liliopsida</taxon>
        <taxon>Zingiberales</taxon>
        <taxon>Musaceae</taxon>
        <taxon>Ensete</taxon>
    </lineage>
</organism>
<dbReference type="CDD" id="cd03784">
    <property type="entry name" value="GT1_Gtf-like"/>
    <property type="match status" value="1"/>
</dbReference>
<keyword evidence="3 4" id="KW-0808">Transferase</keyword>
<reference evidence="6 7" key="1">
    <citation type="journal article" date="2014" name="Agronomy (Basel)">
        <title>A Draft Genome Sequence for Ensete ventricosum, the Drought-Tolerant Tree Against Hunger.</title>
        <authorList>
            <person name="Harrison J."/>
            <person name="Moore K.A."/>
            <person name="Paszkiewicz K."/>
            <person name="Jones T."/>
            <person name="Grant M."/>
            <person name="Ambacheew D."/>
            <person name="Muzemil S."/>
            <person name="Studholme D.J."/>
        </authorList>
    </citation>
    <scope>NUCLEOTIDE SEQUENCE [LARGE SCALE GENOMIC DNA]</scope>
</reference>
<dbReference type="FunFam" id="3.40.50.2000:FF:000078">
    <property type="entry name" value="Glycosyltransferase"/>
    <property type="match status" value="1"/>
</dbReference>
<gene>
    <name evidence="6" type="ORF">B296_00020153</name>
</gene>
<evidence type="ECO:0000256" key="5">
    <source>
        <dbReference type="RuleBase" id="RU362057"/>
    </source>
</evidence>
<dbReference type="GO" id="GO:0080043">
    <property type="term" value="F:quercetin 3-O-glucosyltransferase activity"/>
    <property type="evidence" value="ECO:0007669"/>
    <property type="project" value="TreeGrafter"/>
</dbReference>
<dbReference type="PROSITE" id="PS00375">
    <property type="entry name" value="UDPGT"/>
    <property type="match status" value="1"/>
</dbReference>
<dbReference type="Gene3D" id="3.40.50.2000">
    <property type="entry name" value="Glycogen Phosphorylase B"/>
    <property type="match status" value="2"/>
</dbReference>
<comment type="similarity">
    <text evidence="1 4">Belongs to the UDP-glycosyltransferase family.</text>
</comment>
<evidence type="ECO:0000256" key="4">
    <source>
        <dbReference type="RuleBase" id="RU003718"/>
    </source>
</evidence>
<dbReference type="InterPro" id="IPR002213">
    <property type="entry name" value="UDP_glucos_trans"/>
</dbReference>
<dbReference type="InterPro" id="IPR035595">
    <property type="entry name" value="UDP_glycos_trans_CS"/>
</dbReference>
<comment type="caution">
    <text evidence="6">The sequence shown here is derived from an EMBL/GenBank/DDBJ whole genome shotgun (WGS) entry which is preliminary data.</text>
</comment>
<dbReference type="GO" id="GO:0080044">
    <property type="term" value="F:quercetin 7-O-glucosyltransferase activity"/>
    <property type="evidence" value="ECO:0007669"/>
    <property type="project" value="TreeGrafter"/>
</dbReference>
<dbReference type="Proteomes" id="UP000287651">
    <property type="component" value="Unassembled WGS sequence"/>
</dbReference>